<dbReference type="SMART" id="SM00418">
    <property type="entry name" value="HTH_ARSR"/>
    <property type="match status" value="2"/>
</dbReference>
<dbReference type="InterPro" id="IPR036390">
    <property type="entry name" value="WH_DNA-bd_sf"/>
</dbReference>
<dbReference type="Proteomes" id="UP000730161">
    <property type="component" value="Unassembled WGS sequence"/>
</dbReference>
<organism evidence="3 4">
    <name type="scientific">Methanocalculus chunghsingensis</name>
    <dbReference type="NCBI Taxonomy" id="156457"/>
    <lineage>
        <taxon>Archaea</taxon>
        <taxon>Methanobacteriati</taxon>
        <taxon>Methanobacteriota</taxon>
        <taxon>Stenosarchaea group</taxon>
        <taxon>Methanomicrobia</taxon>
        <taxon>Methanomicrobiales</taxon>
        <taxon>Methanocalculaceae</taxon>
        <taxon>Methanocalculus</taxon>
    </lineage>
</organism>
<dbReference type="PROSITE" id="PS50987">
    <property type="entry name" value="HTH_ARSR_2"/>
    <property type="match status" value="1"/>
</dbReference>
<evidence type="ECO:0000313" key="4">
    <source>
        <dbReference type="Proteomes" id="UP000730161"/>
    </source>
</evidence>
<dbReference type="InterPro" id="IPR036388">
    <property type="entry name" value="WH-like_DNA-bd_sf"/>
</dbReference>
<evidence type="ECO:0000313" key="3">
    <source>
        <dbReference type="EMBL" id="MBR1369995.1"/>
    </source>
</evidence>
<dbReference type="RefSeq" id="WP_211531750.1">
    <property type="nucleotide sequence ID" value="NZ_JWHL01000030.1"/>
</dbReference>
<dbReference type="CDD" id="cd00090">
    <property type="entry name" value="HTH_ARSR"/>
    <property type="match status" value="1"/>
</dbReference>
<dbReference type="GO" id="GO:0003700">
    <property type="term" value="F:DNA-binding transcription factor activity"/>
    <property type="evidence" value="ECO:0007669"/>
    <property type="project" value="InterPro"/>
</dbReference>
<evidence type="ECO:0000256" key="1">
    <source>
        <dbReference type="SAM" id="Phobius"/>
    </source>
</evidence>
<dbReference type="AlphaFoldDB" id="A0A8J7WBN6"/>
<reference evidence="3" key="1">
    <citation type="submission" date="2014-12" db="EMBL/GenBank/DDBJ databases">
        <authorList>
            <person name="Huang H.-H."/>
            <person name="Chen S.-C."/>
            <person name="Lai M.-C."/>
        </authorList>
    </citation>
    <scope>NUCLEOTIDE SEQUENCE</scope>
    <source>
        <strain evidence="3">K1F9705b</strain>
    </source>
</reference>
<comment type="caution">
    <text evidence="3">The sequence shown here is derived from an EMBL/GenBank/DDBJ whole genome shotgun (WGS) entry which is preliminary data.</text>
</comment>
<dbReference type="EMBL" id="JWHL01000030">
    <property type="protein sequence ID" value="MBR1369995.1"/>
    <property type="molecule type" value="Genomic_DNA"/>
</dbReference>
<dbReference type="SUPFAM" id="SSF46785">
    <property type="entry name" value="Winged helix' DNA-binding domain"/>
    <property type="match status" value="2"/>
</dbReference>
<keyword evidence="1" id="KW-0812">Transmembrane</keyword>
<keyword evidence="1" id="KW-0472">Membrane</keyword>
<keyword evidence="1" id="KW-1133">Transmembrane helix</keyword>
<proteinExistence type="predicted"/>
<accession>A0A8J7WBN6</accession>
<protein>
    <recommendedName>
        <fullName evidence="2">HTH arsR-type domain-containing protein</fullName>
    </recommendedName>
</protein>
<dbReference type="InterPro" id="IPR011991">
    <property type="entry name" value="ArsR-like_HTH"/>
</dbReference>
<feature type="domain" description="HTH arsR-type" evidence="2">
    <location>
        <begin position="149"/>
        <end position="237"/>
    </location>
</feature>
<gene>
    <name evidence="3" type="ORF">RJ53_11105</name>
</gene>
<dbReference type="Gene3D" id="1.10.10.10">
    <property type="entry name" value="Winged helix-like DNA-binding domain superfamily/Winged helix DNA-binding domain"/>
    <property type="match status" value="2"/>
</dbReference>
<feature type="transmembrane region" description="Helical" evidence="1">
    <location>
        <begin position="53"/>
        <end position="75"/>
    </location>
</feature>
<dbReference type="PANTHER" id="PTHR36216">
    <property type="entry name" value="TRANSCRIPTIONAL REGULATOR, TRMB"/>
    <property type="match status" value="1"/>
</dbReference>
<keyword evidence="4" id="KW-1185">Reference proteome</keyword>
<dbReference type="OrthoDB" id="28610at2157"/>
<sequence length="237" mass="26803">MKHSSIILLLVLLSLVNVAAAQDGYVVEPYIPQTGPTDMSGSDGRVSFFELPLWIQIAWLTSVLGGLIAVIFSAVKFSPFILGKVYAILQNKNRSAILKYIENNPGCTLASLVKDTGINRGTARYHLNLLSVKQKVVQKKTGKMRYLFTNGDLPIERRHIYGYIRNPSKRMILNTILSTPGISNKELAERLQMSRSTVSWHLQPLHEEEMIVSQQDGRYLIYFIHPEFEEILKSNDI</sequence>
<evidence type="ECO:0000259" key="2">
    <source>
        <dbReference type="PROSITE" id="PS50987"/>
    </source>
</evidence>
<dbReference type="InterPro" id="IPR001845">
    <property type="entry name" value="HTH_ArsR_DNA-bd_dom"/>
</dbReference>
<name>A0A8J7WBN6_9EURY</name>
<dbReference type="Pfam" id="PF13412">
    <property type="entry name" value="HTH_24"/>
    <property type="match status" value="2"/>
</dbReference>
<dbReference type="PANTHER" id="PTHR36216:SF1">
    <property type="entry name" value="HTH ARSR-TYPE DOMAIN-CONTAINING PROTEIN"/>
    <property type="match status" value="1"/>
</dbReference>